<evidence type="ECO:0000313" key="4">
    <source>
        <dbReference type="Proteomes" id="UP000031866"/>
    </source>
</evidence>
<organism evidence="3 4">
    <name type="scientific">Clostridium beijerinckii</name>
    <name type="common">Clostridium MP</name>
    <dbReference type="NCBI Taxonomy" id="1520"/>
    <lineage>
        <taxon>Bacteria</taxon>
        <taxon>Bacillati</taxon>
        <taxon>Bacillota</taxon>
        <taxon>Clostridia</taxon>
        <taxon>Eubacteriales</taxon>
        <taxon>Clostridiaceae</taxon>
        <taxon>Clostridium</taxon>
    </lineage>
</organism>
<dbReference type="Pfam" id="PF12945">
    <property type="entry name" value="PilZNR"/>
    <property type="match status" value="1"/>
</dbReference>
<evidence type="ECO:0000259" key="2">
    <source>
        <dbReference type="Pfam" id="PF12945"/>
    </source>
</evidence>
<feature type="domain" description="PilZ" evidence="1">
    <location>
        <begin position="95"/>
        <end position="203"/>
    </location>
</feature>
<sequence length="213" mass="24580">MLNFNLKVNDRVEVIIGEKAYKALIMDVEDDFLKMNVPVCDGDYLMLHSGEKIEMNTYLSENGCFNFSCEVISRGKEGSIIYYKISTPFNIVKIQRRNFFRVGLLNPVQYKKITGIDEKDIPKIPYKDGLMVDLSAGGLKFKINEEINKEDLILVSLKLSKIEVEIKCDIVRIENTPDKEKLCGLRFIDINPAQSEKIIQELFEIMRKQRANM</sequence>
<accession>A0A0B5QG48</accession>
<feature type="domain" description="Type III secretion system flagellar brake protein YcgR PilZN" evidence="2">
    <location>
        <begin position="7"/>
        <end position="88"/>
    </location>
</feature>
<dbReference type="InterPro" id="IPR009875">
    <property type="entry name" value="PilZ_domain"/>
</dbReference>
<dbReference type="EMBL" id="CP010086">
    <property type="protein sequence ID" value="AJH01300.1"/>
    <property type="molecule type" value="Genomic_DNA"/>
</dbReference>
<gene>
    <name evidence="3" type="ORF">LF65_04770</name>
</gene>
<dbReference type="InterPro" id="IPR009926">
    <property type="entry name" value="T3SS_YcgR_PilZN"/>
</dbReference>
<dbReference type="GO" id="GO:0035438">
    <property type="term" value="F:cyclic-di-GMP binding"/>
    <property type="evidence" value="ECO:0007669"/>
    <property type="project" value="InterPro"/>
</dbReference>
<protein>
    <submittedName>
        <fullName evidence="3">Pilus assembly protein PilZ</fullName>
    </submittedName>
</protein>
<dbReference type="SUPFAM" id="SSF141371">
    <property type="entry name" value="PilZ domain-like"/>
    <property type="match status" value="1"/>
</dbReference>
<proteinExistence type="predicted"/>
<dbReference type="RefSeq" id="WP_041899420.1">
    <property type="nucleotide sequence ID" value="NZ_CP010086.2"/>
</dbReference>
<dbReference type="OrthoDB" id="3493at2"/>
<dbReference type="Proteomes" id="UP000031866">
    <property type="component" value="Chromosome"/>
</dbReference>
<reference evidence="4" key="1">
    <citation type="submission" date="2014-12" db="EMBL/GenBank/DDBJ databases">
        <title>Genome sequence of Clostridium beijerinckii strain 59B.</title>
        <authorList>
            <person name="Little G.T."/>
            <person name="Minton N.P."/>
        </authorList>
    </citation>
    <scope>NUCLEOTIDE SEQUENCE [LARGE SCALE GENOMIC DNA]</scope>
    <source>
        <strain evidence="4">59B</strain>
    </source>
</reference>
<evidence type="ECO:0000313" key="3">
    <source>
        <dbReference type="EMBL" id="AJH01300.1"/>
    </source>
</evidence>
<dbReference type="STRING" id="1520.LF65_04770"/>
<dbReference type="Gene3D" id="2.40.10.220">
    <property type="entry name" value="predicted glycosyltransferase like domains"/>
    <property type="match status" value="1"/>
</dbReference>
<name>A0A0B5QG48_CLOBE</name>
<evidence type="ECO:0000259" key="1">
    <source>
        <dbReference type="Pfam" id="PF07238"/>
    </source>
</evidence>
<dbReference type="KEGG" id="cbei:LF65_04770"/>
<dbReference type="AlphaFoldDB" id="A0A0B5QG48"/>
<dbReference type="Pfam" id="PF07238">
    <property type="entry name" value="PilZ"/>
    <property type="match status" value="1"/>
</dbReference>